<sequence>MSSKKPRSVAVDLLIQDYGAFLGIDNLAFDDENLLAFNIEGSEITLDCRSESIGILLKSLMAIPTDRVTPDLLFALHGINYVAASRGMGSVLLDQDFGAWVWIDRIDPRSLTAATLHEVLNRAASAVAFWNREIPDLLGRLEAQTPYEPAADFSMIRV</sequence>
<gene>
    <name evidence="1" type="ORF">ABS361_13455</name>
</gene>
<dbReference type="AlphaFoldDB" id="A0AAU7X8X8"/>
<dbReference type="EMBL" id="CP158568">
    <property type="protein sequence ID" value="XBY43108.1"/>
    <property type="molecule type" value="Genomic_DNA"/>
</dbReference>
<dbReference type="SUPFAM" id="SSF69635">
    <property type="entry name" value="Type III secretory system chaperone-like"/>
    <property type="match status" value="1"/>
</dbReference>
<dbReference type="KEGG" id="mflg:ABS361_13455"/>
<accession>A0AAU7X8X8</accession>
<dbReference type="InterPro" id="IPR010261">
    <property type="entry name" value="Tir_chaperone"/>
</dbReference>
<dbReference type="Pfam" id="PF05932">
    <property type="entry name" value="CesT"/>
    <property type="match status" value="1"/>
</dbReference>
<dbReference type="Gene3D" id="3.30.1460.10">
    <property type="match status" value="1"/>
</dbReference>
<evidence type="ECO:0000313" key="1">
    <source>
        <dbReference type="EMBL" id="XBY43108.1"/>
    </source>
</evidence>
<proteinExistence type="predicted"/>
<dbReference type="RefSeq" id="WP_407048210.1">
    <property type="nucleotide sequence ID" value="NZ_CP158568.1"/>
</dbReference>
<dbReference type="GO" id="GO:0030254">
    <property type="term" value="P:protein secretion by the type III secretion system"/>
    <property type="evidence" value="ECO:0007669"/>
    <property type="project" value="InterPro"/>
</dbReference>
<dbReference type="CDD" id="cd16364">
    <property type="entry name" value="T3SC_I-like"/>
    <property type="match status" value="1"/>
</dbReference>
<reference evidence="1" key="1">
    <citation type="submission" date="2024-06" db="EMBL/GenBank/DDBJ databases">
        <title>Methylostella associata gen. nov., sp. nov., a novel Ancalomicrobiaceae-affiliated facultatively methylotrophic bacteria that feed on methanotrophs of the genus Methylococcus.</title>
        <authorList>
            <person name="Saltykova V."/>
            <person name="Danilova O.V."/>
            <person name="Oshkin I.Y."/>
            <person name="Belova S.E."/>
            <person name="Pimenov N.V."/>
            <person name="Dedysh S.N."/>
        </authorList>
    </citation>
    <scope>NUCLEOTIDE SEQUENCE</scope>
    <source>
        <strain evidence="1">S20</strain>
    </source>
</reference>
<protein>
    <submittedName>
        <fullName evidence="1">Type III secretion system chaperone</fullName>
    </submittedName>
</protein>
<name>A0AAU7X8X8_9HYPH</name>
<organism evidence="1">
    <name type="scientific">Methyloraptor flagellatus</name>
    <dbReference type="NCBI Taxonomy" id="3162530"/>
    <lineage>
        <taxon>Bacteria</taxon>
        <taxon>Pseudomonadati</taxon>
        <taxon>Pseudomonadota</taxon>
        <taxon>Alphaproteobacteria</taxon>
        <taxon>Hyphomicrobiales</taxon>
        <taxon>Ancalomicrobiaceae</taxon>
        <taxon>Methyloraptor</taxon>
    </lineage>
</organism>